<feature type="domain" description="HTH tetR-type" evidence="3">
    <location>
        <begin position="8"/>
        <end position="68"/>
    </location>
</feature>
<dbReference type="InterPro" id="IPR041490">
    <property type="entry name" value="KstR2_TetR_C"/>
</dbReference>
<proteinExistence type="predicted"/>
<dbReference type="eggNOG" id="COG1309">
    <property type="taxonomic scope" value="Bacteria"/>
</dbReference>
<gene>
    <name evidence="4" type="ordered locus">Tcur_1978</name>
</gene>
<dbReference type="Gene3D" id="1.10.357.10">
    <property type="entry name" value="Tetracycline Repressor, domain 2"/>
    <property type="match status" value="1"/>
</dbReference>
<sequence length="195" mass="21081">MTEATGAPTRRAEILQAAAELFARHGYHGVSIGELGRAVGLTGPALYRHFRGKDAVLAEMLLDISRRLLEEGTRRAALPDPAAALDALLRWHIDFALDNPALITVHERELDNVPEPQRHQIRRLQRAYVEQWVGVLRRLHAGGIGEAHARAAVHAAFGLLNSTPHSAGELDRQAMAGLLHAMAAAALSGAAGRTR</sequence>
<dbReference type="GO" id="GO:0003700">
    <property type="term" value="F:DNA-binding transcription factor activity"/>
    <property type="evidence" value="ECO:0007669"/>
    <property type="project" value="TreeGrafter"/>
</dbReference>
<keyword evidence="1 2" id="KW-0238">DNA-binding</keyword>
<dbReference type="AlphaFoldDB" id="D1ADT5"/>
<dbReference type="InterPro" id="IPR050109">
    <property type="entry name" value="HTH-type_TetR-like_transc_reg"/>
</dbReference>
<dbReference type="Proteomes" id="UP000001918">
    <property type="component" value="Chromosome"/>
</dbReference>
<dbReference type="KEGG" id="tcu:Tcur_1978"/>
<dbReference type="STRING" id="471852.Tcur_1978"/>
<dbReference type="EMBL" id="CP001738">
    <property type="protein sequence ID" value="ACY97545.1"/>
    <property type="molecule type" value="Genomic_DNA"/>
</dbReference>
<name>D1ADT5_THECD</name>
<evidence type="ECO:0000313" key="5">
    <source>
        <dbReference type="Proteomes" id="UP000001918"/>
    </source>
</evidence>
<dbReference type="Pfam" id="PF00440">
    <property type="entry name" value="TetR_N"/>
    <property type="match status" value="1"/>
</dbReference>
<dbReference type="PROSITE" id="PS50977">
    <property type="entry name" value="HTH_TETR_2"/>
    <property type="match status" value="1"/>
</dbReference>
<keyword evidence="5" id="KW-1185">Reference proteome</keyword>
<evidence type="ECO:0000259" key="3">
    <source>
        <dbReference type="PROSITE" id="PS50977"/>
    </source>
</evidence>
<dbReference type="InterPro" id="IPR036271">
    <property type="entry name" value="Tet_transcr_reg_TetR-rel_C_sf"/>
</dbReference>
<dbReference type="Pfam" id="PF17932">
    <property type="entry name" value="TetR_C_24"/>
    <property type="match status" value="1"/>
</dbReference>
<dbReference type="PANTHER" id="PTHR30055">
    <property type="entry name" value="HTH-TYPE TRANSCRIPTIONAL REGULATOR RUTR"/>
    <property type="match status" value="1"/>
</dbReference>
<dbReference type="HOGENOM" id="CLU_069356_22_0_11"/>
<dbReference type="SUPFAM" id="SSF48498">
    <property type="entry name" value="Tetracyclin repressor-like, C-terminal domain"/>
    <property type="match status" value="1"/>
</dbReference>
<dbReference type="InterPro" id="IPR001647">
    <property type="entry name" value="HTH_TetR"/>
</dbReference>
<protein>
    <submittedName>
        <fullName evidence="4">Transcriptional regulator, TetR family</fullName>
    </submittedName>
</protein>
<evidence type="ECO:0000313" key="4">
    <source>
        <dbReference type="EMBL" id="ACY97545.1"/>
    </source>
</evidence>
<dbReference type="PROSITE" id="PS01081">
    <property type="entry name" value="HTH_TETR_1"/>
    <property type="match status" value="1"/>
</dbReference>
<dbReference type="GO" id="GO:0000976">
    <property type="term" value="F:transcription cis-regulatory region binding"/>
    <property type="evidence" value="ECO:0007669"/>
    <property type="project" value="TreeGrafter"/>
</dbReference>
<dbReference type="PANTHER" id="PTHR30055:SF237">
    <property type="entry name" value="TRANSCRIPTIONAL REPRESSOR MCE3R"/>
    <property type="match status" value="1"/>
</dbReference>
<dbReference type="RefSeq" id="WP_012852329.1">
    <property type="nucleotide sequence ID" value="NC_013510.1"/>
</dbReference>
<reference evidence="4 5" key="1">
    <citation type="journal article" date="2011" name="Stand. Genomic Sci.">
        <title>Complete genome sequence of Thermomonospora curvata type strain (B9).</title>
        <authorList>
            <person name="Chertkov O."/>
            <person name="Sikorski J."/>
            <person name="Nolan M."/>
            <person name="Lapidus A."/>
            <person name="Lucas S."/>
            <person name="Del Rio T.G."/>
            <person name="Tice H."/>
            <person name="Cheng J.F."/>
            <person name="Goodwin L."/>
            <person name="Pitluck S."/>
            <person name="Liolios K."/>
            <person name="Ivanova N."/>
            <person name="Mavromatis K."/>
            <person name="Mikhailova N."/>
            <person name="Ovchinnikova G."/>
            <person name="Pati A."/>
            <person name="Chen A."/>
            <person name="Palaniappan K."/>
            <person name="Djao O.D."/>
            <person name="Land M."/>
            <person name="Hauser L."/>
            <person name="Chang Y.J."/>
            <person name="Jeffries C.D."/>
            <person name="Brettin T."/>
            <person name="Han C."/>
            <person name="Detter J.C."/>
            <person name="Rohde M."/>
            <person name="Goker M."/>
            <person name="Woyke T."/>
            <person name="Bristow J."/>
            <person name="Eisen J.A."/>
            <person name="Markowitz V."/>
            <person name="Hugenholtz P."/>
            <person name="Klenk H.P."/>
            <person name="Kyrpides N.C."/>
        </authorList>
    </citation>
    <scope>NUCLEOTIDE SEQUENCE [LARGE SCALE GENOMIC DNA]</scope>
    <source>
        <strain evidence="5">ATCC 19995 / DSM 43183 / JCM 3096 / KCTC 9072 / NBRC 15933 / NCIMB 10081 / Henssen B9</strain>
    </source>
</reference>
<evidence type="ECO:0000256" key="1">
    <source>
        <dbReference type="ARBA" id="ARBA00023125"/>
    </source>
</evidence>
<accession>D1ADT5</accession>
<dbReference type="Gene3D" id="1.10.10.60">
    <property type="entry name" value="Homeodomain-like"/>
    <property type="match status" value="1"/>
</dbReference>
<dbReference type="InterPro" id="IPR009057">
    <property type="entry name" value="Homeodomain-like_sf"/>
</dbReference>
<evidence type="ECO:0000256" key="2">
    <source>
        <dbReference type="PROSITE-ProRule" id="PRU00335"/>
    </source>
</evidence>
<dbReference type="InterPro" id="IPR023772">
    <property type="entry name" value="DNA-bd_HTH_TetR-type_CS"/>
</dbReference>
<feature type="DNA-binding region" description="H-T-H motif" evidence="2">
    <location>
        <begin position="31"/>
        <end position="50"/>
    </location>
</feature>
<dbReference type="PRINTS" id="PR00455">
    <property type="entry name" value="HTHTETR"/>
</dbReference>
<dbReference type="OrthoDB" id="9179041at2"/>
<dbReference type="SUPFAM" id="SSF46689">
    <property type="entry name" value="Homeodomain-like"/>
    <property type="match status" value="1"/>
</dbReference>
<organism evidence="4 5">
    <name type="scientific">Thermomonospora curvata (strain ATCC 19995 / DSM 43183 / JCM 3096 / KCTC 9072 / NBRC 15933 / NCIMB 10081 / Henssen B9)</name>
    <dbReference type="NCBI Taxonomy" id="471852"/>
    <lineage>
        <taxon>Bacteria</taxon>
        <taxon>Bacillati</taxon>
        <taxon>Actinomycetota</taxon>
        <taxon>Actinomycetes</taxon>
        <taxon>Streptosporangiales</taxon>
        <taxon>Thermomonosporaceae</taxon>
        <taxon>Thermomonospora</taxon>
    </lineage>
</organism>